<gene>
    <name evidence="3" type="ORF">PC113_g15294</name>
    <name evidence="4" type="ORF">PC115_g14451</name>
    <name evidence="5" type="ORF">PC117_g16084</name>
    <name evidence="6" type="ORF">PC118_g15182</name>
    <name evidence="7" type="ORF">PC129_g20733</name>
</gene>
<evidence type="ECO:0000313" key="8">
    <source>
        <dbReference type="Proteomes" id="UP000774804"/>
    </source>
</evidence>
<evidence type="ECO:0000313" key="4">
    <source>
        <dbReference type="EMBL" id="KAG2905949.1"/>
    </source>
</evidence>
<evidence type="ECO:0000313" key="7">
    <source>
        <dbReference type="EMBL" id="KAG3208237.1"/>
    </source>
</evidence>
<name>A0A8T1BRK3_9STRA</name>
<dbReference type="Proteomes" id="UP000736787">
    <property type="component" value="Unassembled WGS sequence"/>
</dbReference>
<dbReference type="Proteomes" id="UP000774804">
    <property type="component" value="Unassembled WGS sequence"/>
</dbReference>
<dbReference type="EMBL" id="RCMK01000558">
    <property type="protein sequence ID" value="KAG2922040.1"/>
    <property type="molecule type" value="Genomic_DNA"/>
</dbReference>
<feature type="region of interest" description="Disordered" evidence="1">
    <location>
        <begin position="497"/>
        <end position="547"/>
    </location>
</feature>
<dbReference type="PANTHER" id="PTHR47160:SF5">
    <property type="entry name" value="MULE TRANSPOSASE DOMAIN-CONTAINING PROTEIN"/>
    <property type="match status" value="1"/>
</dbReference>
<dbReference type="InterPro" id="IPR018289">
    <property type="entry name" value="MULE_transposase_dom"/>
</dbReference>
<reference evidence="4" key="1">
    <citation type="submission" date="2018-10" db="EMBL/GenBank/DDBJ databases">
        <title>Effector identification in a new, highly contiguous assembly of the strawberry crown rot pathogen Phytophthora cactorum.</title>
        <authorList>
            <person name="Armitage A.D."/>
            <person name="Nellist C.F."/>
            <person name="Bates H."/>
            <person name="Vickerstaff R.J."/>
            <person name="Harrison R.J."/>
        </authorList>
    </citation>
    <scope>NUCLEOTIDE SEQUENCE</scope>
    <source>
        <strain evidence="3">15-7</strain>
        <strain evidence="4">4032</strain>
        <strain evidence="5">4040</strain>
        <strain evidence="6">P415</strain>
        <strain evidence="7">P421</strain>
    </source>
</reference>
<dbReference type="Proteomes" id="UP000760860">
    <property type="component" value="Unassembled WGS sequence"/>
</dbReference>
<evidence type="ECO:0000313" key="3">
    <source>
        <dbReference type="EMBL" id="KAG2852137.1"/>
    </source>
</evidence>
<dbReference type="Proteomes" id="UP000697107">
    <property type="component" value="Unassembled WGS sequence"/>
</dbReference>
<dbReference type="Proteomes" id="UP000735874">
    <property type="component" value="Unassembled WGS sequence"/>
</dbReference>
<evidence type="ECO:0000313" key="6">
    <source>
        <dbReference type="EMBL" id="KAG2973359.1"/>
    </source>
</evidence>
<feature type="compositionally biased region" description="Polar residues" evidence="1">
    <location>
        <begin position="536"/>
        <end position="547"/>
    </location>
</feature>
<sequence length="547" mass="63114">MADDLPFTNSSFDHFSYDGSDSSDASDETIILEPTPAEMSGYSEGEVPTEQRRLSEEEVQDEEPSTASLGHKFMTYQGYSYAWYYDGASSTKYRCSVYRRTSCKAKRFVTATGTEVSGEHEPDCASDVRRPIGSSPTVVDWKDRMLLATDEIGLADVTLTPKEVWRQIRDKFYNDDDLLVQGASKKQILGRLYRTRTAHFGREIFGRIESEPLCNVCNSPGLKFFHFHFTYYEDEVQHRVIGWAHPQLVDRMRQQQTSLFFDATYKCVPVQFYQLVIIMIYDTISDLYLPVFYVLTTGKTTDVYEHLLHFVFIATKRKLKPAHVTCDFEYAMIKAIKNQFPETRIIGCLFHFKQAIRRKMLKLHISEVEVSHAMREGCFDRLTVIPRSDITGQGKRDVRARIKRDCLAAGISYSKENWMRFWKYFEKTWIKKFKSEWCNVSGLRQDLVNRTNNPLERYNRSLNEAFSVAHPNVPQFIGVIEEQSRENVRLLADISSRRARAPNHSPAQAPSDLEPDSELDSDFEDSENSEVDNNFTTSSIASVSPEY</sequence>
<comment type="caution">
    <text evidence="4">The sequence shown here is derived from an EMBL/GenBank/DDBJ whole genome shotgun (WGS) entry which is preliminary data.</text>
</comment>
<dbReference type="Gene3D" id="2.20.25.240">
    <property type="match status" value="1"/>
</dbReference>
<dbReference type="Pfam" id="PF10551">
    <property type="entry name" value="MULE"/>
    <property type="match status" value="1"/>
</dbReference>
<feature type="compositionally biased region" description="Acidic residues" evidence="1">
    <location>
        <begin position="513"/>
        <end position="530"/>
    </location>
</feature>
<accession>A0A8T1BRK3</accession>
<dbReference type="PANTHER" id="PTHR47160">
    <property type="entry name" value="PUTATIVE-RELATED"/>
    <property type="match status" value="1"/>
</dbReference>
<dbReference type="AlphaFoldDB" id="A0A8T1BRK3"/>
<evidence type="ECO:0000256" key="1">
    <source>
        <dbReference type="SAM" id="MobiDB-lite"/>
    </source>
</evidence>
<evidence type="ECO:0000259" key="2">
    <source>
        <dbReference type="Pfam" id="PF10551"/>
    </source>
</evidence>
<feature type="region of interest" description="Disordered" evidence="1">
    <location>
        <begin position="1"/>
        <end position="66"/>
    </location>
</feature>
<dbReference type="VEuPathDB" id="FungiDB:PC110_g19830"/>
<dbReference type="EMBL" id="RCML01000579">
    <property type="protein sequence ID" value="KAG2973359.1"/>
    <property type="molecule type" value="Genomic_DNA"/>
</dbReference>
<dbReference type="EMBL" id="RCMG01000560">
    <property type="protein sequence ID" value="KAG2852137.1"/>
    <property type="molecule type" value="Genomic_DNA"/>
</dbReference>
<feature type="domain" description="MULE transposase" evidence="2">
    <location>
        <begin position="259"/>
        <end position="354"/>
    </location>
</feature>
<dbReference type="EMBL" id="RCMV01001519">
    <property type="protein sequence ID" value="KAG3208237.1"/>
    <property type="molecule type" value="Genomic_DNA"/>
</dbReference>
<dbReference type="EMBL" id="RCMI01000552">
    <property type="protein sequence ID" value="KAG2905949.1"/>
    <property type="molecule type" value="Genomic_DNA"/>
</dbReference>
<protein>
    <recommendedName>
        <fullName evidence="2">MULE transposase domain-containing protein</fullName>
    </recommendedName>
</protein>
<evidence type="ECO:0000313" key="5">
    <source>
        <dbReference type="EMBL" id="KAG2922040.1"/>
    </source>
</evidence>
<organism evidence="4 8">
    <name type="scientific">Phytophthora cactorum</name>
    <dbReference type="NCBI Taxonomy" id="29920"/>
    <lineage>
        <taxon>Eukaryota</taxon>
        <taxon>Sar</taxon>
        <taxon>Stramenopiles</taxon>
        <taxon>Oomycota</taxon>
        <taxon>Peronosporomycetes</taxon>
        <taxon>Peronosporales</taxon>
        <taxon>Peronosporaceae</taxon>
        <taxon>Phytophthora</taxon>
    </lineage>
</organism>
<proteinExistence type="predicted"/>